<gene>
    <name evidence="4" type="ORF">FYJ68_06530</name>
</gene>
<feature type="domain" description="Fe/B12 periplasmic-binding" evidence="3">
    <location>
        <begin position="50"/>
        <end position="306"/>
    </location>
</feature>
<comment type="similarity">
    <text evidence="1">Belongs to the bacterial solute-binding protein 8 family.</text>
</comment>
<dbReference type="AlphaFoldDB" id="A0A6N7XS51"/>
<sequence length="306" mass="32571">MLERRDFLRLAMVLGSGALAGCAAQRSGAASASDSGGGDSDSQSSSGNQRVVATLRSLAQMAVLAGLPPVGVSKDATDLDGLPSDVQVVGTSAHPSLEKIVSLQPTLVLLTGEVPTQRELESGLDDAGIAWREVDVNSFDDYASNMQELTQLSGRGDLYEKNVEDVASAIDGVKAKAGDLPQVSYLALLVSSTKAKVAKSDYFACEILDNLSMHNIADDGSALDDLSVEAIVAADPHYVFVIPRGDEDKAREAFEQDFQSQPAWSSLAASKEGRVDVLPKDLFEYKPNDRWAEAYSYILDLRGKQG</sequence>
<dbReference type="Gene3D" id="3.40.50.1980">
    <property type="entry name" value="Nitrogenase molybdenum iron protein domain"/>
    <property type="match status" value="2"/>
</dbReference>
<dbReference type="PROSITE" id="PS51257">
    <property type="entry name" value="PROKAR_LIPOPROTEIN"/>
    <property type="match status" value="1"/>
</dbReference>
<dbReference type="Proteomes" id="UP000469325">
    <property type="component" value="Unassembled WGS sequence"/>
</dbReference>
<dbReference type="InterPro" id="IPR006311">
    <property type="entry name" value="TAT_signal"/>
</dbReference>
<organism evidence="4 5">
    <name type="scientific">Olsenella porci</name>
    <dbReference type="NCBI Taxonomy" id="2652279"/>
    <lineage>
        <taxon>Bacteria</taxon>
        <taxon>Bacillati</taxon>
        <taxon>Actinomycetota</taxon>
        <taxon>Coriobacteriia</taxon>
        <taxon>Coriobacteriales</taxon>
        <taxon>Atopobiaceae</taxon>
        <taxon>Olsenella</taxon>
    </lineage>
</organism>
<dbReference type="PROSITE" id="PS50983">
    <property type="entry name" value="FE_B12_PBP"/>
    <property type="match status" value="1"/>
</dbReference>
<evidence type="ECO:0000259" key="3">
    <source>
        <dbReference type="PROSITE" id="PS50983"/>
    </source>
</evidence>
<keyword evidence="5" id="KW-1185">Reference proteome</keyword>
<reference evidence="4 5" key="1">
    <citation type="submission" date="2019-08" db="EMBL/GenBank/DDBJ databases">
        <title>In-depth cultivation of the pig gut microbiome towards novel bacterial diversity and tailored functional studies.</title>
        <authorList>
            <person name="Wylensek D."/>
            <person name="Hitch T.C.A."/>
            <person name="Clavel T."/>
        </authorList>
    </citation>
    <scope>NUCLEOTIDE SEQUENCE [LARGE SCALE GENOMIC DNA]</scope>
    <source>
        <strain evidence="4 5">CA-Schmier-601-WT-1</strain>
    </source>
</reference>
<dbReference type="SUPFAM" id="SSF53807">
    <property type="entry name" value="Helical backbone' metal receptor"/>
    <property type="match status" value="1"/>
</dbReference>
<protein>
    <submittedName>
        <fullName evidence="4">ABC transporter substrate-binding protein</fullName>
    </submittedName>
</protein>
<dbReference type="PROSITE" id="PS51318">
    <property type="entry name" value="TAT"/>
    <property type="match status" value="1"/>
</dbReference>
<dbReference type="InterPro" id="IPR050902">
    <property type="entry name" value="ABC_Transporter_SBP"/>
</dbReference>
<evidence type="ECO:0000313" key="4">
    <source>
        <dbReference type="EMBL" id="MST72759.1"/>
    </source>
</evidence>
<dbReference type="RefSeq" id="WP_154435216.1">
    <property type="nucleotide sequence ID" value="NZ_VUNC01000004.1"/>
</dbReference>
<feature type="region of interest" description="Disordered" evidence="2">
    <location>
        <begin position="28"/>
        <end position="49"/>
    </location>
</feature>
<dbReference type="EMBL" id="VUNC01000004">
    <property type="protein sequence ID" value="MST72759.1"/>
    <property type="molecule type" value="Genomic_DNA"/>
</dbReference>
<accession>A0A6N7XS51</accession>
<evidence type="ECO:0000313" key="5">
    <source>
        <dbReference type="Proteomes" id="UP000469325"/>
    </source>
</evidence>
<dbReference type="PANTHER" id="PTHR30535:SF34">
    <property type="entry name" value="MOLYBDATE-BINDING PROTEIN MOLA"/>
    <property type="match status" value="1"/>
</dbReference>
<evidence type="ECO:0000256" key="1">
    <source>
        <dbReference type="ARBA" id="ARBA00008814"/>
    </source>
</evidence>
<name>A0A6N7XS51_9ACTN</name>
<dbReference type="Pfam" id="PF01497">
    <property type="entry name" value="Peripla_BP_2"/>
    <property type="match status" value="1"/>
</dbReference>
<feature type="compositionally biased region" description="Low complexity" evidence="2">
    <location>
        <begin position="28"/>
        <end position="47"/>
    </location>
</feature>
<dbReference type="PANTHER" id="PTHR30535">
    <property type="entry name" value="VITAMIN B12-BINDING PROTEIN"/>
    <property type="match status" value="1"/>
</dbReference>
<comment type="caution">
    <text evidence="4">The sequence shown here is derived from an EMBL/GenBank/DDBJ whole genome shotgun (WGS) entry which is preliminary data.</text>
</comment>
<evidence type="ECO:0000256" key="2">
    <source>
        <dbReference type="SAM" id="MobiDB-lite"/>
    </source>
</evidence>
<proteinExistence type="inferred from homology"/>
<dbReference type="InterPro" id="IPR002491">
    <property type="entry name" value="ABC_transptr_periplasmic_BD"/>
</dbReference>